<evidence type="ECO:0000313" key="1">
    <source>
        <dbReference type="EMBL" id="MCC1485521.1"/>
    </source>
</evidence>
<protein>
    <recommendedName>
        <fullName evidence="3">Lipoprotein</fullName>
    </recommendedName>
</protein>
<keyword evidence="2" id="KW-1185">Reference proteome</keyword>
<reference evidence="2" key="2">
    <citation type="submission" date="2023-07" db="EMBL/GenBank/DDBJ databases">
        <title>Genome of Winogradskyella sp. E313.</title>
        <authorList>
            <person name="Zhou Y."/>
        </authorList>
    </citation>
    <scope>NUCLEOTIDE SEQUENCE [LARGE SCALE GENOMIC DNA]</scope>
    <source>
        <strain evidence="2">E313</strain>
    </source>
</reference>
<accession>A0ABS8EQN3</accession>
<comment type="caution">
    <text evidence="1">The sequence shown here is derived from an EMBL/GenBank/DDBJ whole genome shotgun (WGS) entry which is preliminary data.</text>
</comment>
<dbReference type="RefSeq" id="WP_227478013.1">
    <property type="nucleotide sequence ID" value="NZ_JAFMPT010000025.1"/>
</dbReference>
<dbReference type="Proteomes" id="UP000778797">
    <property type="component" value="Unassembled WGS sequence"/>
</dbReference>
<dbReference type="PROSITE" id="PS51257">
    <property type="entry name" value="PROKAR_LIPOPROTEIN"/>
    <property type="match status" value="1"/>
</dbReference>
<organism evidence="1 2">
    <name type="scientific">Winogradskyella immobilis</name>
    <dbReference type="NCBI Taxonomy" id="2816852"/>
    <lineage>
        <taxon>Bacteria</taxon>
        <taxon>Pseudomonadati</taxon>
        <taxon>Bacteroidota</taxon>
        <taxon>Flavobacteriia</taxon>
        <taxon>Flavobacteriales</taxon>
        <taxon>Flavobacteriaceae</taxon>
        <taxon>Winogradskyella</taxon>
    </lineage>
</organism>
<dbReference type="EMBL" id="JAFMPT010000025">
    <property type="protein sequence ID" value="MCC1485521.1"/>
    <property type="molecule type" value="Genomic_DNA"/>
</dbReference>
<evidence type="ECO:0000313" key="2">
    <source>
        <dbReference type="Proteomes" id="UP000778797"/>
    </source>
</evidence>
<evidence type="ECO:0008006" key="3">
    <source>
        <dbReference type="Google" id="ProtNLM"/>
    </source>
</evidence>
<name>A0ABS8EQN3_9FLAO</name>
<reference evidence="2" key="1">
    <citation type="submission" date="2021-03" db="EMBL/GenBank/DDBJ databases">
        <title>Genome of Cognatishimia sp. F0-27.</title>
        <authorList>
            <person name="Ping X."/>
        </authorList>
    </citation>
    <scope>NUCLEOTIDE SEQUENCE [LARGE SCALE GENOMIC DNA]</scope>
    <source>
        <strain evidence="2">E313</strain>
    </source>
</reference>
<proteinExistence type="predicted"/>
<gene>
    <name evidence="1" type="ORF">J1C55_13020</name>
</gene>
<sequence length="136" mass="15308">MKRLFLLFISIATLVSCDINGDDAPNFSLEILPIQSVNTPSQFVVGEAHPISVTYIRPSGCYEFNNFIFDNNLNTRTVAVVDTFFQDDPCSLSTEVATVSFDFTVRNTDVHIFQFFQGQDEQGQDQFLIVEVPVVE</sequence>